<proteinExistence type="predicted"/>
<keyword evidence="1" id="KW-0472">Membrane</keyword>
<reference evidence="2" key="1">
    <citation type="journal article" date="2020" name="mSystems">
        <title>Genome- and Community-Level Interaction Insights into Carbon Utilization and Element Cycling Functions of Hydrothermarchaeota in Hydrothermal Sediment.</title>
        <authorList>
            <person name="Zhou Z."/>
            <person name="Liu Y."/>
            <person name="Xu W."/>
            <person name="Pan J."/>
            <person name="Luo Z.H."/>
            <person name="Li M."/>
        </authorList>
    </citation>
    <scope>NUCLEOTIDE SEQUENCE [LARGE SCALE GENOMIC DNA]</scope>
    <source>
        <strain evidence="2">SpSt-23</strain>
    </source>
</reference>
<protein>
    <submittedName>
        <fullName evidence="2">Uncharacterized protein</fullName>
    </submittedName>
</protein>
<comment type="caution">
    <text evidence="2">The sequence shown here is derived from an EMBL/GenBank/DDBJ whole genome shotgun (WGS) entry which is preliminary data.</text>
</comment>
<feature type="transmembrane region" description="Helical" evidence="1">
    <location>
        <begin position="94"/>
        <end position="119"/>
    </location>
</feature>
<gene>
    <name evidence="2" type="ORF">ENP55_06280</name>
</gene>
<accession>A0A7C2FYV4</accession>
<name>A0A7C2FYV4_9CREN</name>
<evidence type="ECO:0000256" key="1">
    <source>
        <dbReference type="SAM" id="Phobius"/>
    </source>
</evidence>
<dbReference type="EMBL" id="DSJT01000034">
    <property type="protein sequence ID" value="HEF87864.1"/>
    <property type="molecule type" value="Genomic_DNA"/>
</dbReference>
<evidence type="ECO:0000313" key="2">
    <source>
        <dbReference type="EMBL" id="HEF87864.1"/>
    </source>
</evidence>
<keyword evidence="1" id="KW-1133">Transmembrane helix</keyword>
<organism evidence="2">
    <name type="scientific">Thermosphaera aggregans</name>
    <dbReference type="NCBI Taxonomy" id="54254"/>
    <lineage>
        <taxon>Archaea</taxon>
        <taxon>Thermoproteota</taxon>
        <taxon>Thermoprotei</taxon>
        <taxon>Desulfurococcales</taxon>
        <taxon>Desulfurococcaceae</taxon>
        <taxon>Thermosphaera</taxon>
    </lineage>
</organism>
<keyword evidence="1" id="KW-0812">Transmembrane</keyword>
<dbReference type="AlphaFoldDB" id="A0A7C2FYV4"/>
<sequence length="139" mass="15817">MYSKVPAIMLLLLITSLLGMLNIALGKDLDAVIAEYVERVQQLEAKHVDTHSVVEKINEAVMAYEQGDYARASSILGEADSLLMELEKSSQQAYIFYTISKALSVAVLALTPLLVYIILPRAYVYLWFKTRRKWIVREY</sequence>